<evidence type="ECO:0000256" key="1">
    <source>
        <dbReference type="ARBA" id="ARBA00000971"/>
    </source>
</evidence>
<feature type="domain" description="PPIase cyclophilin-type" evidence="2">
    <location>
        <begin position="48"/>
        <end position="191"/>
    </location>
</feature>
<dbReference type="PROSITE" id="PS50072">
    <property type="entry name" value="CSA_PPIASE_2"/>
    <property type="match status" value="1"/>
</dbReference>
<dbReference type="GO" id="GO:0016018">
    <property type="term" value="F:cyclosporin A binding"/>
    <property type="evidence" value="ECO:0007669"/>
    <property type="project" value="TreeGrafter"/>
</dbReference>
<dbReference type="Pfam" id="PF00160">
    <property type="entry name" value="Pro_isomerase"/>
    <property type="match status" value="1"/>
</dbReference>
<dbReference type="EMBL" id="LLZZ01000178">
    <property type="protein sequence ID" value="KTA95904.1"/>
    <property type="molecule type" value="Genomic_DNA"/>
</dbReference>
<protein>
    <submittedName>
        <fullName evidence="3">Peptidyl-prolyl cis-trans isomerase CPR4</fullName>
    </submittedName>
</protein>
<dbReference type="AlphaFoldDB" id="A0A0W0E8N4"/>
<dbReference type="PANTHER" id="PTHR11071">
    <property type="entry name" value="PEPTIDYL-PROLYL CIS-TRANS ISOMERASE"/>
    <property type="match status" value="1"/>
</dbReference>
<dbReference type="OrthoDB" id="193499at2759"/>
<evidence type="ECO:0000259" key="2">
    <source>
        <dbReference type="PROSITE" id="PS50072"/>
    </source>
</evidence>
<dbReference type="GO" id="GO:0003755">
    <property type="term" value="F:peptidyl-prolyl cis-trans isomerase activity"/>
    <property type="evidence" value="ECO:0007669"/>
    <property type="project" value="UniProtKB-EC"/>
</dbReference>
<dbReference type="Gene3D" id="2.40.100.10">
    <property type="entry name" value="Cyclophilin-like"/>
    <property type="match status" value="1"/>
</dbReference>
<dbReference type="Proteomes" id="UP000054886">
    <property type="component" value="Unassembled WGS sequence"/>
</dbReference>
<dbReference type="GO" id="GO:0005783">
    <property type="term" value="C:endoplasmic reticulum"/>
    <property type="evidence" value="ECO:0007669"/>
    <property type="project" value="TreeGrafter"/>
</dbReference>
<dbReference type="InterPro" id="IPR029000">
    <property type="entry name" value="Cyclophilin-like_dom_sf"/>
</dbReference>
<comment type="catalytic activity">
    <reaction evidence="1">
        <text>[protein]-peptidylproline (omega=180) = [protein]-peptidylproline (omega=0)</text>
        <dbReference type="Rhea" id="RHEA:16237"/>
        <dbReference type="Rhea" id="RHEA-COMP:10747"/>
        <dbReference type="Rhea" id="RHEA-COMP:10748"/>
        <dbReference type="ChEBI" id="CHEBI:83833"/>
        <dbReference type="ChEBI" id="CHEBI:83834"/>
        <dbReference type="EC" id="5.2.1.8"/>
    </reaction>
</comment>
<dbReference type="VEuPathDB" id="FungiDB:GWK60_J03333"/>
<sequence>MLANILLFLFTMLFSMQSTLADSADVDLRSMYAPDPPATNRISMTISYFPKGSDVKKEVDFSIDVYGTVCPKARDNFITLIRGIKAVIEGRGSGVMTLRYPGTKFTNVLPNKYILGGEILPGISPYSIYGDKWPEENFDLKFDRPGRIAMWNHGQGKQESQFFISTNPKPDTELDGRYSIFGQVVSGLDVILNEVQHAEVSSTKDMILKYMVKEDLRLAKPDELHAKWLKRLEEYNNGDKTKGVSIARYFKAEETAAIPKKMPANALYNGYVRHSGFPLFKVFFILVSLAVCFYVFKHRAEFLKRTNIVSLKQWRSVPETKA</sequence>
<dbReference type="VEuPathDB" id="FungiDB:CAGL0J03520g"/>
<dbReference type="InterPro" id="IPR002130">
    <property type="entry name" value="Cyclophilin-type_PPIase_dom"/>
</dbReference>
<gene>
    <name evidence="3" type="ORF">AO440_002933</name>
</gene>
<dbReference type="VEuPathDB" id="FungiDB:GW608_J03377"/>
<dbReference type="GO" id="GO:0006457">
    <property type="term" value="P:protein folding"/>
    <property type="evidence" value="ECO:0007669"/>
    <property type="project" value="TreeGrafter"/>
</dbReference>
<dbReference type="PhylomeDB" id="A0A0W0E8N4"/>
<dbReference type="GO" id="GO:0000324">
    <property type="term" value="C:fungal-type vacuole"/>
    <property type="evidence" value="ECO:0007669"/>
    <property type="project" value="TreeGrafter"/>
</dbReference>
<dbReference type="SUPFAM" id="SSF50891">
    <property type="entry name" value="Cyclophilin-like"/>
    <property type="match status" value="1"/>
</dbReference>
<evidence type="ECO:0000313" key="4">
    <source>
        <dbReference type="Proteomes" id="UP000054886"/>
    </source>
</evidence>
<dbReference type="VEuPathDB" id="FungiDB:B1J91_J03520g"/>
<keyword evidence="3" id="KW-0413">Isomerase</keyword>
<evidence type="ECO:0000313" key="3">
    <source>
        <dbReference type="EMBL" id="KTA95904.1"/>
    </source>
</evidence>
<dbReference type="VEuPathDB" id="FungiDB:GVI51_J03355"/>
<accession>A0A0W0E8N4</accession>
<reference evidence="3 4" key="1">
    <citation type="submission" date="2015-10" db="EMBL/GenBank/DDBJ databases">
        <title>Draft genomes sequences of Candida glabrata isolates 1A, 1B, 2A, 2B, 3A and 3B.</title>
        <authorList>
            <person name="Haavelsrud O.E."/>
            <person name="Gaustad P."/>
        </authorList>
    </citation>
    <scope>NUCLEOTIDE SEQUENCE [LARGE SCALE GENOMIC DNA]</scope>
    <source>
        <strain evidence="3">910700640</strain>
    </source>
</reference>
<name>A0A0W0E8N4_CANGB</name>
<dbReference type="OMA" id="LYEPNPP"/>
<comment type="caution">
    <text evidence="3">The sequence shown here is derived from an EMBL/GenBank/DDBJ whole genome shotgun (WGS) entry which is preliminary data.</text>
</comment>
<dbReference type="PRINTS" id="PR00153">
    <property type="entry name" value="CSAPPISMRASE"/>
</dbReference>
<proteinExistence type="predicted"/>
<organism evidence="3 4">
    <name type="scientific">Candida glabrata</name>
    <name type="common">Yeast</name>
    <name type="synonym">Torulopsis glabrata</name>
    <dbReference type="NCBI Taxonomy" id="5478"/>
    <lineage>
        <taxon>Eukaryota</taxon>
        <taxon>Fungi</taxon>
        <taxon>Dikarya</taxon>
        <taxon>Ascomycota</taxon>
        <taxon>Saccharomycotina</taxon>
        <taxon>Saccharomycetes</taxon>
        <taxon>Saccharomycetales</taxon>
        <taxon>Saccharomycetaceae</taxon>
        <taxon>Nakaseomyces</taxon>
    </lineage>
</organism>
<dbReference type="PANTHER" id="PTHR11071:SF568">
    <property type="entry name" value="PEPTIDYL-PROLYL CIS-TRANS ISOMERASE CPR4-RELATED"/>
    <property type="match status" value="1"/>
</dbReference>